<dbReference type="EMBL" id="CP017111">
    <property type="protein sequence ID" value="AOO66438.1"/>
    <property type="molecule type" value="Genomic_DNA"/>
</dbReference>
<dbReference type="STRING" id="1193502.SHALO_2680"/>
<dbReference type="InterPro" id="IPR007372">
    <property type="entry name" value="Lipid/polyisoprenoid-bd_YceI"/>
</dbReference>
<dbReference type="Pfam" id="PF04264">
    <property type="entry name" value="YceI"/>
    <property type="match status" value="1"/>
</dbReference>
<evidence type="ECO:0000313" key="4">
    <source>
        <dbReference type="Proteomes" id="UP000094609"/>
    </source>
</evidence>
<evidence type="ECO:0000256" key="1">
    <source>
        <dbReference type="SAM" id="SignalP"/>
    </source>
</evidence>
<reference evidence="4" key="1">
    <citation type="submission" date="2016-08" db="EMBL/GenBank/DDBJ databases">
        <title>Complete genome sequence of the organohalide-respiring Epsilonproteobacterium Sulfurospirillum halorespirans.</title>
        <authorList>
            <person name="Goris T."/>
            <person name="Zimmermann J."/>
            <person name="Schenz B."/>
            <person name="Lemos M."/>
            <person name="Hackermueller J."/>
            <person name="Diekert G."/>
        </authorList>
    </citation>
    <scope>NUCLEOTIDE SEQUENCE [LARGE SCALE GENOMIC DNA]</scope>
    <source>
        <strain>DSM 13726</strain>
        <strain evidence="4">PCE-M2</strain>
    </source>
</reference>
<dbReference type="AlphaFoldDB" id="A0A1D7TN64"/>
<dbReference type="Gene3D" id="2.40.128.110">
    <property type="entry name" value="Lipid/polyisoprenoid-binding, YceI-like"/>
    <property type="match status" value="1"/>
</dbReference>
<keyword evidence="4" id="KW-1185">Reference proteome</keyword>
<feature type="chain" id="PRO_5009099543" evidence="1">
    <location>
        <begin position="18"/>
        <end position="160"/>
    </location>
</feature>
<dbReference type="SUPFAM" id="SSF101874">
    <property type="entry name" value="YceI-like"/>
    <property type="match status" value="1"/>
</dbReference>
<evidence type="ECO:0000259" key="2">
    <source>
        <dbReference type="Pfam" id="PF04264"/>
    </source>
</evidence>
<proteinExistence type="predicted"/>
<dbReference type="Proteomes" id="UP000094609">
    <property type="component" value="Chromosome"/>
</dbReference>
<keyword evidence="1" id="KW-0732">Signal</keyword>
<dbReference type="RefSeq" id="WP_069478972.1">
    <property type="nucleotide sequence ID" value="NZ_CP017111.1"/>
</dbReference>
<dbReference type="PATRIC" id="fig|1193502.14.peg.2713"/>
<name>A0A1D7TN64_9BACT</name>
<protein>
    <submittedName>
        <fullName evidence="3">YceI domain-containing protein</fullName>
    </submittedName>
</protein>
<accession>A0A1D7TN64</accession>
<organism evidence="3 4">
    <name type="scientific">Sulfurospirillum halorespirans DSM 13726</name>
    <dbReference type="NCBI Taxonomy" id="1193502"/>
    <lineage>
        <taxon>Bacteria</taxon>
        <taxon>Pseudomonadati</taxon>
        <taxon>Campylobacterota</taxon>
        <taxon>Epsilonproteobacteria</taxon>
        <taxon>Campylobacterales</taxon>
        <taxon>Sulfurospirillaceae</taxon>
        <taxon>Sulfurospirillum</taxon>
    </lineage>
</organism>
<feature type="domain" description="Lipid/polyisoprenoid-binding YceI-like" evidence="2">
    <location>
        <begin position="39"/>
        <end position="159"/>
    </location>
</feature>
<sequence length="160" mass="17749">MKKLICSLLLLSGLVYAENIEIHGTSTLHDWKMVSNKTDVAFENDGSKITKLNVSVQIKTLKSGDEGLDEKAYETLKIDRNNVITFKLLEADLAAGTVKGVFKVLDKERTETLKPEVLTLDHVAGNFKVKMTEFGLEIPSVMFGAIKSGDEVTVKYDIKK</sequence>
<feature type="signal peptide" evidence="1">
    <location>
        <begin position="1"/>
        <end position="17"/>
    </location>
</feature>
<dbReference type="InterPro" id="IPR036761">
    <property type="entry name" value="TTHA0802/YceI-like_sf"/>
</dbReference>
<gene>
    <name evidence="3" type="ORF">SHALO_2680</name>
</gene>
<evidence type="ECO:0000313" key="3">
    <source>
        <dbReference type="EMBL" id="AOO66438.1"/>
    </source>
</evidence>
<dbReference type="KEGG" id="shal:SHALO_2680"/>